<dbReference type="EMBL" id="GL378389">
    <property type="protein sequence ID" value="EFJ41875.1"/>
    <property type="molecule type" value="Genomic_DNA"/>
</dbReference>
<dbReference type="OrthoDB" id="550951at2759"/>
<gene>
    <name evidence="2" type="ORF">VOLCADRAFT_98100</name>
</gene>
<organism evidence="3">
    <name type="scientific">Volvox carteri f. nagariensis</name>
    <dbReference type="NCBI Taxonomy" id="3068"/>
    <lineage>
        <taxon>Eukaryota</taxon>
        <taxon>Viridiplantae</taxon>
        <taxon>Chlorophyta</taxon>
        <taxon>core chlorophytes</taxon>
        <taxon>Chlorophyceae</taxon>
        <taxon>CS clade</taxon>
        <taxon>Chlamydomonadales</taxon>
        <taxon>Volvocaceae</taxon>
        <taxon>Volvox</taxon>
    </lineage>
</organism>
<feature type="compositionally biased region" description="Pro residues" evidence="1">
    <location>
        <begin position="629"/>
        <end position="638"/>
    </location>
</feature>
<feature type="compositionally biased region" description="Pro residues" evidence="1">
    <location>
        <begin position="572"/>
        <end position="599"/>
    </location>
</feature>
<dbReference type="KEGG" id="vcn:VOLCADRAFT_98100"/>
<accession>D8UEF9</accession>
<dbReference type="AlphaFoldDB" id="D8UEF9"/>
<feature type="region of interest" description="Disordered" evidence="1">
    <location>
        <begin position="105"/>
        <end position="128"/>
    </location>
</feature>
<dbReference type="GeneID" id="9622807"/>
<name>D8UEF9_VOLCA</name>
<dbReference type="RefSeq" id="XP_002957073.1">
    <property type="nucleotide sequence ID" value="XM_002957027.1"/>
</dbReference>
<reference evidence="2 3" key="1">
    <citation type="journal article" date="2010" name="Science">
        <title>Genomic analysis of organismal complexity in the multicellular green alga Volvox carteri.</title>
        <authorList>
            <person name="Prochnik S.E."/>
            <person name="Umen J."/>
            <person name="Nedelcu A.M."/>
            <person name="Hallmann A."/>
            <person name="Miller S.M."/>
            <person name="Nishii I."/>
            <person name="Ferris P."/>
            <person name="Kuo A."/>
            <person name="Mitros T."/>
            <person name="Fritz-Laylin L.K."/>
            <person name="Hellsten U."/>
            <person name="Chapman J."/>
            <person name="Simakov O."/>
            <person name="Rensing S.A."/>
            <person name="Terry A."/>
            <person name="Pangilinan J."/>
            <person name="Kapitonov V."/>
            <person name="Jurka J."/>
            <person name="Salamov A."/>
            <person name="Shapiro H."/>
            <person name="Schmutz J."/>
            <person name="Grimwood J."/>
            <person name="Lindquist E."/>
            <person name="Lucas S."/>
            <person name="Grigoriev I.V."/>
            <person name="Schmitt R."/>
            <person name="Kirk D."/>
            <person name="Rokhsar D.S."/>
        </authorList>
    </citation>
    <scope>NUCLEOTIDE SEQUENCE [LARGE SCALE GENOMIC DNA]</scope>
    <source>
        <strain evidence="3">f. Nagariensis / Eve</strain>
    </source>
</reference>
<protein>
    <submittedName>
        <fullName evidence="2">Uncharacterized protein</fullName>
    </submittedName>
</protein>
<feature type="region of interest" description="Disordered" evidence="1">
    <location>
        <begin position="619"/>
        <end position="640"/>
    </location>
</feature>
<dbReference type="Proteomes" id="UP000001058">
    <property type="component" value="Unassembled WGS sequence"/>
</dbReference>
<dbReference type="InParanoid" id="D8UEF9"/>
<evidence type="ECO:0000313" key="3">
    <source>
        <dbReference type="Proteomes" id="UP000001058"/>
    </source>
</evidence>
<proteinExistence type="predicted"/>
<keyword evidence="3" id="KW-1185">Reference proteome</keyword>
<feature type="region of interest" description="Disordered" evidence="1">
    <location>
        <begin position="568"/>
        <end position="601"/>
    </location>
</feature>
<evidence type="ECO:0000256" key="1">
    <source>
        <dbReference type="SAM" id="MobiDB-lite"/>
    </source>
</evidence>
<sequence>MQSGCRDFAEPSINVITCSDEALNSTSDGRDITTQNSALEPVLDLASLSNIFELPPNGQVALRNLLITGALLPTSPYPLPASSFLALSAFNLSATVSSSSIAVNGGSSGGDGSSNDTQSPGRSPPYPQSPPPLLLSDLLITTPSCSALALHQAIACAASPSPNFTITPSALVVHEFSTPTAVITNVTLTCSGQPLMYPCTALRATTGAEVLQGMRTLEGFAQQAAAELSRKSAFLFLARNITLASTTTGNTSTANQQLTIQTANIILSGAPGGGTVLDLAGTAGLVAITGAGTIQMHNLTLRNLQTGQVGTYPWGLLRLGLWTFSFGRRLYGRRGDPYLLLRRVSVLGLPTEEVAAFWADLVRLKMVGDAAPPPSLAPCLCIKAQTLLTGTARWIEGEVPYLETDRVTSAGDGLTLEQVRVYAADSNGDTASAASASASASVAAPACLRGVLCQLVPEGPQERPWTLRIAAMWDEVILNSVDPQAVPHSASMSYTLNRPVGRLVQLADRPVVTILQPIALMGDPFGESVLDLQAATAVWCLRGAAGSLTLRHMVLIGLTMLRNAAECTVAPPRSPPRPSLQPPPQQPPGSEPTGPPAPAPVTSAAAAALPLLLPAEAQSVGGSEGGGTGPPPGQPAANPPIAQGFDFAIASFMSCIWALDFDRPGNGSGSAATSNLVASDRPVGLPYVFLDTVSILIPQAELDVFIWIWVTNSTEVYGARLGLLLVGERQVLEAANTQHVIRG</sequence>
<evidence type="ECO:0000313" key="2">
    <source>
        <dbReference type="EMBL" id="EFJ41875.1"/>
    </source>
</evidence>